<evidence type="ECO:0000256" key="1">
    <source>
        <dbReference type="SAM" id="MobiDB-lite"/>
    </source>
</evidence>
<reference evidence="2" key="1">
    <citation type="journal article" date="2015" name="Nature">
        <title>Complex archaea that bridge the gap between prokaryotes and eukaryotes.</title>
        <authorList>
            <person name="Spang A."/>
            <person name="Saw J.H."/>
            <person name="Jorgensen S.L."/>
            <person name="Zaremba-Niedzwiedzka K."/>
            <person name="Martijn J."/>
            <person name="Lind A.E."/>
            <person name="van Eijk R."/>
            <person name="Schleper C."/>
            <person name="Guy L."/>
            <person name="Ettema T.J."/>
        </authorList>
    </citation>
    <scope>NUCLEOTIDE SEQUENCE</scope>
</reference>
<proteinExistence type="predicted"/>
<comment type="caution">
    <text evidence="2">The sequence shown here is derived from an EMBL/GenBank/DDBJ whole genome shotgun (WGS) entry which is preliminary data.</text>
</comment>
<feature type="non-terminal residue" evidence="2">
    <location>
        <position position="1"/>
    </location>
</feature>
<accession>A0A0F9EYF0</accession>
<dbReference type="Gene3D" id="3.40.50.1820">
    <property type="entry name" value="alpha/beta hydrolase"/>
    <property type="match status" value="1"/>
</dbReference>
<name>A0A0F9EYF0_9ZZZZ</name>
<gene>
    <name evidence="2" type="ORF">LCGC14_2017940</name>
</gene>
<sequence length="656" mass="72166">GAPAALKGPWFDRFDVTEAVRKWDRGAGGGGFFVKACPRWNPEGTCLDVTYEGKAEEVPPQVTGVKALHRAGQTFITFTEAGPLDGDGKLTWGRYKRLLADAKDPLVYCIYAHDKPITAASISSAKLLARVKPLSAYNVNARNREYLIGQAMTKSDEMGELAKHYNGEISRWHMDSLRMDRYPLRRFAIDEKAGPLPPGTGLYVHQPSKAGKRYYAVVSRRGGVENARDISAANTVGPVSEAVGPGAPVRQGKGLWGPHFDWPGTRWVYVQWCAPPLSPRPNMYFNWSVLVPPGAGDADTPVLPGMQSSAKVPAELYFHRGGYSYAQPGGKMLLDSIQIAPHDYPASSWYGFNDAWGTLKSFRRGTVSNHTQRRIIAFLEWAKRAFPIDPDQVIASGSDGAAALALNFPDMFAYVRVTGFDRSGVLDPKAEGRYAAVWGLKSPEITDDRGRPSWRWAYLDELALAQTEDLPLFTCLGASWGVDKGYAKGDGRFYRAMLKANQPLIACWGWNGARNLGPVSKYTGRWWGHRLSRNVPVPAVSNSTRDHGKEQSGLAGGGYNWKDVKDTPKSFRITLTGGKGTFDFTPRRLRRFEIRPSEKVRWSAESLPGSRRGKDQKLPEPQSGVVTANARGVVVVKGLSYGDNVGGLVITLTRSK</sequence>
<dbReference type="InterPro" id="IPR029058">
    <property type="entry name" value="AB_hydrolase_fold"/>
</dbReference>
<evidence type="ECO:0008006" key="3">
    <source>
        <dbReference type="Google" id="ProtNLM"/>
    </source>
</evidence>
<dbReference type="AlphaFoldDB" id="A0A0F9EYF0"/>
<organism evidence="2">
    <name type="scientific">marine sediment metagenome</name>
    <dbReference type="NCBI Taxonomy" id="412755"/>
    <lineage>
        <taxon>unclassified sequences</taxon>
        <taxon>metagenomes</taxon>
        <taxon>ecological metagenomes</taxon>
    </lineage>
</organism>
<feature type="region of interest" description="Disordered" evidence="1">
    <location>
        <begin position="603"/>
        <end position="624"/>
    </location>
</feature>
<evidence type="ECO:0000313" key="2">
    <source>
        <dbReference type="EMBL" id="KKL79128.1"/>
    </source>
</evidence>
<dbReference type="EMBL" id="LAZR01023258">
    <property type="protein sequence ID" value="KKL79128.1"/>
    <property type="molecule type" value="Genomic_DNA"/>
</dbReference>
<protein>
    <recommendedName>
        <fullName evidence="3">Peptidase S9 prolyl oligopeptidase catalytic domain-containing protein</fullName>
    </recommendedName>
</protein>